<proteinExistence type="predicted"/>
<dbReference type="HOGENOM" id="CLU_2828843_0_0_6"/>
<gene>
    <name evidence="1" type="ordered locus">Shal_3204</name>
</gene>
<dbReference type="Proteomes" id="UP000001317">
    <property type="component" value="Chromosome"/>
</dbReference>
<keyword evidence="2" id="KW-1185">Reference proteome</keyword>
<accession>B0TR20</accession>
<evidence type="ECO:0000313" key="1">
    <source>
        <dbReference type="EMBL" id="ABZ77751.1"/>
    </source>
</evidence>
<protein>
    <submittedName>
        <fullName evidence="1">Uncharacterized protein</fullName>
    </submittedName>
</protein>
<dbReference type="KEGG" id="shl:Shal_3204"/>
<dbReference type="EMBL" id="CP000931">
    <property type="protein sequence ID" value="ABZ77751.1"/>
    <property type="molecule type" value="Genomic_DNA"/>
</dbReference>
<sequence length="66" mass="7705">MIIKGNVYTLPFLLAQLCQCFTITMSYTNQYKHLVAQREFSGFEARQRVQGIVILRLSSLTQHQNR</sequence>
<organism evidence="1 2">
    <name type="scientific">Shewanella halifaxensis (strain HAW-EB4)</name>
    <dbReference type="NCBI Taxonomy" id="458817"/>
    <lineage>
        <taxon>Bacteria</taxon>
        <taxon>Pseudomonadati</taxon>
        <taxon>Pseudomonadota</taxon>
        <taxon>Gammaproteobacteria</taxon>
        <taxon>Alteromonadales</taxon>
        <taxon>Shewanellaceae</taxon>
        <taxon>Shewanella</taxon>
    </lineage>
</organism>
<reference evidence="1" key="1">
    <citation type="submission" date="2008-01" db="EMBL/GenBank/DDBJ databases">
        <title>Complete sequence of Shewanella halifaxensis HAW-EB4.</title>
        <authorList>
            <consortium name="US DOE Joint Genome Institute"/>
            <person name="Copeland A."/>
            <person name="Lucas S."/>
            <person name="Lapidus A."/>
            <person name="Glavina del Rio T."/>
            <person name="Dalin E."/>
            <person name="Tice H."/>
            <person name="Bruce D."/>
            <person name="Goodwin L."/>
            <person name="Pitluck S."/>
            <person name="Sims D."/>
            <person name="Brettin T."/>
            <person name="Detter J.C."/>
            <person name="Han C."/>
            <person name="Kuske C.R."/>
            <person name="Schmutz J."/>
            <person name="Larimer F."/>
            <person name="Land M."/>
            <person name="Hauser L."/>
            <person name="Kyrpides N."/>
            <person name="Kim E."/>
            <person name="Zhao J.-S."/>
            <person name="Richardson P."/>
        </authorList>
    </citation>
    <scope>NUCLEOTIDE SEQUENCE [LARGE SCALE GENOMIC DNA]</scope>
    <source>
        <strain evidence="1">HAW-EB4</strain>
    </source>
</reference>
<dbReference type="AlphaFoldDB" id="B0TR20"/>
<evidence type="ECO:0000313" key="2">
    <source>
        <dbReference type="Proteomes" id="UP000001317"/>
    </source>
</evidence>
<name>B0TR20_SHEHH</name>